<dbReference type="EMBL" id="DSKY01000002">
    <property type="protein sequence ID" value="HDY58019.1"/>
    <property type="molecule type" value="Genomic_DNA"/>
</dbReference>
<reference evidence="1" key="1">
    <citation type="journal article" date="2020" name="mSystems">
        <title>Genome- and Community-Level Interaction Insights into Carbon Utilization and Element Cycling Functions of Hydrothermarchaeota in Hydrothermal Sediment.</title>
        <authorList>
            <person name="Zhou Z."/>
            <person name="Liu Y."/>
            <person name="Xu W."/>
            <person name="Pan J."/>
            <person name="Luo Z.H."/>
            <person name="Li M."/>
        </authorList>
    </citation>
    <scope>NUCLEOTIDE SEQUENCE [LARGE SCALE GENOMIC DNA]</scope>
    <source>
        <strain evidence="1">SpSt-258</strain>
    </source>
</reference>
<comment type="caution">
    <text evidence="1">The sequence shown here is derived from an EMBL/GenBank/DDBJ whole genome shotgun (WGS) entry which is preliminary data.</text>
</comment>
<accession>A0A7V1EGY8</accession>
<protein>
    <submittedName>
        <fullName evidence="1">Uncharacterized protein</fullName>
    </submittedName>
</protein>
<proteinExistence type="predicted"/>
<organism evidence="1">
    <name type="scientific">candidate division WOR-3 bacterium</name>
    <dbReference type="NCBI Taxonomy" id="2052148"/>
    <lineage>
        <taxon>Bacteria</taxon>
        <taxon>Bacteria division WOR-3</taxon>
    </lineage>
</organism>
<evidence type="ECO:0000313" key="1">
    <source>
        <dbReference type="EMBL" id="HDY58019.1"/>
    </source>
</evidence>
<gene>
    <name evidence="1" type="ORF">ENP86_00465</name>
</gene>
<sequence>MGSGIKIAKTSLVSFLNGYKRANKVIYEERKKRLAKLTPEQSLRDYIELCELADELSEKIESEKILQKRLEVLIKRRMLFNNRIE</sequence>
<name>A0A7V1EGY8_UNCW3</name>
<dbReference type="AlphaFoldDB" id="A0A7V1EGY8"/>